<dbReference type="InterPro" id="IPR007577">
    <property type="entry name" value="GlycoTrfase_DXD_sugar-bd_CS"/>
</dbReference>
<keyword evidence="3" id="KW-1185">Reference proteome</keyword>
<proteinExistence type="predicted"/>
<evidence type="ECO:0000313" key="2">
    <source>
        <dbReference type="EMBL" id="GAO98807.1"/>
    </source>
</evidence>
<dbReference type="GO" id="GO:0000030">
    <property type="term" value="F:mannosyltransferase activity"/>
    <property type="evidence" value="ECO:0007669"/>
    <property type="project" value="TreeGrafter"/>
</dbReference>
<organism evidence="2 3">
    <name type="scientific">Caedimonas varicaedens</name>
    <dbReference type="NCBI Taxonomy" id="1629334"/>
    <lineage>
        <taxon>Bacteria</taxon>
        <taxon>Pseudomonadati</taxon>
        <taxon>Pseudomonadota</taxon>
        <taxon>Alphaproteobacteria</taxon>
        <taxon>Holosporales</taxon>
        <taxon>Caedimonadaceae</taxon>
        <taxon>Caedimonas</taxon>
    </lineage>
</organism>
<dbReference type="EMBL" id="BBVC01000092">
    <property type="protein sequence ID" value="GAO98807.1"/>
    <property type="molecule type" value="Genomic_DNA"/>
</dbReference>
<dbReference type="Proteomes" id="UP000036771">
    <property type="component" value="Unassembled WGS sequence"/>
</dbReference>
<dbReference type="GO" id="GO:0016020">
    <property type="term" value="C:membrane"/>
    <property type="evidence" value="ECO:0007669"/>
    <property type="project" value="GOC"/>
</dbReference>
<sequence>MKNFNIKAIFIVFLHINFSNSSFSSQFNLPLEEEELINIYNINNSRETIRLMEKQKLSGVLKFINTFDDTEVKLKLSFSGASNKRVTEERVFLPKSKLLWNIPPHYYLNRIEILKPPSDVVKCSFDSQTHEIVFGQCGLAFPTHLDPFDFSPKLFKPSPSIKMKAFHPESGGAVPEFLLYPTFPKEFDGHLHYLIQTALLGEEISDGKDFFEQRNRLYTENNLEKLFFLNRYVDEEIPYKIPQIFHTIWVTSLIEPIEVPTEYLQWAEHAVKSNPLSEGWKHFLWIKNRDLLPHTVKYLEENNSPLQIKSYDELDLSPRDAEILAQYIRECKMGKSSDFLRYLILEKIGGVYKDTDYIVEQSCTVLNKVYDFYAGVEPMSAFIGNALIAAKPHHPILQYTLQMIVRNHEGKAPAYIKTIPSKSGFKTILETGPSIFSVAFYKTAGQDENIDVVFPPMMLYPTPIPSYPQKTVVKLNDSIPPSALGAHLWQTSWFNPKYKSIG</sequence>
<dbReference type="Gene3D" id="3.90.550.20">
    <property type="match status" value="1"/>
</dbReference>
<name>A0A0K8MEA3_9PROT</name>
<dbReference type="OrthoDB" id="277808at2"/>
<dbReference type="InterPro" id="IPR029044">
    <property type="entry name" value="Nucleotide-diphossugar_trans"/>
</dbReference>
<protein>
    <submittedName>
        <fullName evidence="2">Glycosyltransferase sugar-binding region containing DXD motif protein</fullName>
    </submittedName>
</protein>
<dbReference type="STRING" id="1629334.Cva_01476"/>
<evidence type="ECO:0000313" key="3">
    <source>
        <dbReference type="Proteomes" id="UP000036771"/>
    </source>
</evidence>
<comment type="caution">
    <text evidence="2">The sequence shown here is derived from an EMBL/GenBank/DDBJ whole genome shotgun (WGS) entry which is preliminary data.</text>
</comment>
<keyword evidence="1 2" id="KW-0808">Transferase</keyword>
<dbReference type="GO" id="GO:0051999">
    <property type="term" value="P:mannosyl-inositol phosphorylceramide biosynthetic process"/>
    <property type="evidence" value="ECO:0007669"/>
    <property type="project" value="TreeGrafter"/>
</dbReference>
<evidence type="ECO:0000256" key="1">
    <source>
        <dbReference type="ARBA" id="ARBA00022679"/>
    </source>
</evidence>
<dbReference type="PANTHER" id="PTHR32385:SF15">
    <property type="entry name" value="INOSITOL PHOSPHOCERAMIDE MANNOSYLTRANSFERASE 1"/>
    <property type="match status" value="1"/>
</dbReference>
<gene>
    <name evidence="2" type="ORF">Cva_01476</name>
</gene>
<accession>A0A0K8MEA3</accession>
<reference evidence="2 3" key="1">
    <citation type="submission" date="2015-03" db="EMBL/GenBank/DDBJ databases">
        <title>Caedibacter varicaedens, whole genome shotgun sequence.</title>
        <authorList>
            <person name="Suzuki H."/>
            <person name="Dapper A.L."/>
            <person name="Gibson A.K."/>
            <person name="Jackson C."/>
            <person name="Lee H."/>
            <person name="Pejaver V.R."/>
            <person name="Doak T."/>
            <person name="Lynch M."/>
        </authorList>
    </citation>
    <scope>NUCLEOTIDE SEQUENCE [LARGE SCALE GENOMIC DNA]</scope>
</reference>
<dbReference type="AlphaFoldDB" id="A0A0K8MEA3"/>
<dbReference type="InterPro" id="IPR051706">
    <property type="entry name" value="Glycosyltransferase_domain"/>
</dbReference>
<dbReference type="PANTHER" id="PTHR32385">
    <property type="entry name" value="MANNOSYL PHOSPHORYLINOSITOL CERAMIDE SYNTHASE"/>
    <property type="match status" value="1"/>
</dbReference>
<dbReference type="Pfam" id="PF04488">
    <property type="entry name" value="Gly_transf_sug"/>
    <property type="match status" value="1"/>
</dbReference>
<dbReference type="SUPFAM" id="SSF53448">
    <property type="entry name" value="Nucleotide-diphospho-sugar transferases"/>
    <property type="match status" value="1"/>
</dbReference>